<dbReference type="OrthoDB" id="9796740at2"/>
<evidence type="ECO:0000259" key="2">
    <source>
        <dbReference type="Pfam" id="PF10135"/>
    </source>
</evidence>
<reference evidence="3 4" key="1">
    <citation type="submission" date="2016-10" db="EMBL/GenBank/DDBJ databases">
        <authorList>
            <person name="de Groot N.N."/>
        </authorList>
    </citation>
    <scope>NUCLEOTIDE SEQUENCE [LARGE SCALE GENOMIC DNA]</scope>
    <source>
        <strain evidence="3 4">DSM 7343</strain>
    </source>
</reference>
<keyword evidence="4" id="KW-1185">Reference proteome</keyword>
<feature type="region of interest" description="Disordered" evidence="1">
    <location>
        <begin position="1"/>
        <end position="29"/>
    </location>
</feature>
<dbReference type="STRING" id="37625.SAMN05660420_00029"/>
<dbReference type="InterPro" id="IPR019301">
    <property type="entry name" value="Flagellar_prot_FlgJ_N"/>
</dbReference>
<organism evidence="3 4">
    <name type="scientific">Desulfuromusa kysingii</name>
    <dbReference type="NCBI Taxonomy" id="37625"/>
    <lineage>
        <taxon>Bacteria</taxon>
        <taxon>Pseudomonadati</taxon>
        <taxon>Thermodesulfobacteriota</taxon>
        <taxon>Desulfuromonadia</taxon>
        <taxon>Desulfuromonadales</taxon>
        <taxon>Geopsychrobacteraceae</taxon>
        <taxon>Desulfuromusa</taxon>
    </lineage>
</organism>
<keyword evidence="3" id="KW-0282">Flagellum</keyword>
<evidence type="ECO:0000313" key="4">
    <source>
        <dbReference type="Proteomes" id="UP000199409"/>
    </source>
</evidence>
<evidence type="ECO:0000313" key="3">
    <source>
        <dbReference type="EMBL" id="SDZ73796.1"/>
    </source>
</evidence>
<name>A0A1H3VGA5_9BACT</name>
<accession>A0A1H3VGA5</accession>
<proteinExistence type="predicted"/>
<feature type="domain" description="Flagellar protein FlgJ N-terminal" evidence="2">
    <location>
        <begin position="46"/>
        <end position="94"/>
    </location>
</feature>
<dbReference type="Pfam" id="PF10135">
    <property type="entry name" value="Rod-binding"/>
    <property type="match status" value="1"/>
</dbReference>
<dbReference type="RefSeq" id="WP_092343911.1">
    <property type="nucleotide sequence ID" value="NZ_FNQN01000001.1"/>
</dbReference>
<dbReference type="EMBL" id="FNQN01000001">
    <property type="protein sequence ID" value="SDZ73796.1"/>
    <property type="molecule type" value="Genomic_DNA"/>
</dbReference>
<gene>
    <name evidence="3" type="ORF">SAMN05660420_00029</name>
</gene>
<dbReference type="PRINTS" id="PR01002">
    <property type="entry name" value="FLGFLGJ"/>
</dbReference>
<keyword evidence="3" id="KW-0966">Cell projection</keyword>
<protein>
    <submittedName>
        <fullName evidence="3">Flagellar protein FlgJ</fullName>
    </submittedName>
</protein>
<dbReference type="AlphaFoldDB" id="A0A1H3VGA5"/>
<keyword evidence="3" id="KW-0969">Cilium</keyword>
<evidence type="ECO:0000256" key="1">
    <source>
        <dbReference type="SAM" id="MobiDB-lite"/>
    </source>
</evidence>
<dbReference type="Proteomes" id="UP000199409">
    <property type="component" value="Unassembled WGS sequence"/>
</dbReference>
<sequence>MESRIDPAQLLSQTSQPVKAPKSQKPEELREVAQQFEAIFIQQMYKEMRKSIPNDGLIQRGNADDVYTQMQDMEAAKIAAQQGGIGLADLMMEQLAKQQ</sequence>